<sequence>MAPKVNKPVDEKQREADVNRKLQIYGIVSAFKAGKIPSNEQIDVALNTFLECKGLAVPSDKLSPEGRELVKEFREVVTQAQYLLLCKNEGNLLQDFIWQTQQFDPATLTAPNAPVNKEQAQHHGNQALEGLRTLGTLIITNGQFRKLLKDATILLRDMAGDAATHAASTVRPSQEDLSQIDRPAEDNTWHDAPQLSKDKVKGKFHEHYKGDPRQDVKVAAAQGTSQDQANGPQSGTEGTNLAASKDALKQKLTENVDDETKEKAKARREEYRERVRNYFNRKMPQERREQTVWRLKKMILECQQHPDYYRAIQTLLGLAEQYGDHATRLARGGTGTVKDARSALLQAERDLRTLIERFANGTSTSDLWKSIRAIYDDADRDPRLKHWFKELHSYVHRCLEEQGFILEDESNAEWNDLYDEGRYLLRERYRGHTDRIVDEVRFLADQFEQDAQNKAFAASLSKLFTRLGNDENGKPTFKPHLVRDLTHIIIPAALEHIAYVPLPRIEYSDRDVDAIIENLILESDNFMPNVLEIASENYMRFGRRDVASRQRHSLDVKVAGIQMDLRDVSYYIRRKRGFPALTDKGVANFLLAGDGFTFRIRFSSPDGHGDEKQPKSSFFRVDKVDVTVHNLQVKLVQSQHKLLFNLFKPLLLRLLRPVLQRTLEKAIRDQAAEIDSLLFEVKQEADRARQDASTRRSRPDEEAQPLRAAPNAYRRYATAVQRRILLRGKEKARAAAAAAEAAERKINYAVTREESIFPEIHLPGGFADKATELRRLAREGEGWESPVFSIGTAAPSTDVPPAPKIMKKTHPRMVGSTAPKGKQPQQQQLQQEQQQQALPVQDKRTRPSRDSGVAVVDVGVPAGNNNGTNGGEAALKQRDLGEGFRAQMPAFDPMTTATS</sequence>
<evidence type="ECO:0000259" key="3">
    <source>
        <dbReference type="Pfam" id="PF19343"/>
    </source>
</evidence>
<feature type="compositionally biased region" description="Low complexity" evidence="1">
    <location>
        <begin position="823"/>
        <end position="836"/>
    </location>
</feature>
<feature type="compositionally biased region" description="Polar residues" evidence="1">
    <location>
        <begin position="222"/>
        <end position="240"/>
    </location>
</feature>
<feature type="region of interest" description="Disordered" evidence="1">
    <location>
        <begin position="249"/>
        <end position="268"/>
    </location>
</feature>
<dbReference type="InterPro" id="IPR045967">
    <property type="entry name" value="HAM1-like_N"/>
</dbReference>
<feature type="region of interest" description="Disordered" evidence="1">
    <location>
        <begin position="688"/>
        <end position="709"/>
    </location>
</feature>
<organism evidence="4 5">
    <name type="scientific">Humicola insolens</name>
    <name type="common">Soft-rot fungus</name>
    <dbReference type="NCBI Taxonomy" id="85995"/>
    <lineage>
        <taxon>Eukaryota</taxon>
        <taxon>Fungi</taxon>
        <taxon>Dikarya</taxon>
        <taxon>Ascomycota</taxon>
        <taxon>Pezizomycotina</taxon>
        <taxon>Sordariomycetes</taxon>
        <taxon>Sordariomycetidae</taxon>
        <taxon>Sordariales</taxon>
        <taxon>Chaetomiaceae</taxon>
        <taxon>Mycothermus</taxon>
    </lineage>
</organism>
<feature type="region of interest" description="Disordered" evidence="1">
    <location>
        <begin position="219"/>
        <end position="240"/>
    </location>
</feature>
<evidence type="ECO:0000256" key="1">
    <source>
        <dbReference type="SAM" id="MobiDB-lite"/>
    </source>
</evidence>
<evidence type="ECO:0000259" key="2">
    <source>
        <dbReference type="Pfam" id="PF14613"/>
    </source>
</evidence>
<feature type="compositionally biased region" description="Low complexity" evidence="1">
    <location>
        <begin position="852"/>
        <end position="867"/>
    </location>
</feature>
<feature type="domain" description="HAM1-like C-terminal" evidence="2">
    <location>
        <begin position="626"/>
        <end position="800"/>
    </location>
</feature>
<keyword evidence="5" id="KW-1185">Reference proteome</keyword>
<dbReference type="EMBL" id="JAZGSY010000001">
    <property type="protein sequence ID" value="KAL1844408.1"/>
    <property type="molecule type" value="Genomic_DNA"/>
</dbReference>
<dbReference type="Gene3D" id="3.15.10.10">
    <property type="entry name" value="Bactericidal permeability-increasing protein, domain 1"/>
    <property type="match status" value="1"/>
</dbReference>
<reference evidence="4 5" key="1">
    <citation type="journal article" date="2024" name="Commun. Biol.">
        <title>Comparative genomic analysis of thermophilic fungi reveals convergent evolutionary adaptations and gene losses.</title>
        <authorList>
            <person name="Steindorff A.S."/>
            <person name="Aguilar-Pontes M.V."/>
            <person name="Robinson A.J."/>
            <person name="Andreopoulos B."/>
            <person name="LaButti K."/>
            <person name="Kuo A."/>
            <person name="Mondo S."/>
            <person name="Riley R."/>
            <person name="Otillar R."/>
            <person name="Haridas S."/>
            <person name="Lipzen A."/>
            <person name="Grimwood J."/>
            <person name="Schmutz J."/>
            <person name="Clum A."/>
            <person name="Reid I.D."/>
            <person name="Moisan M.C."/>
            <person name="Butler G."/>
            <person name="Nguyen T.T.M."/>
            <person name="Dewar K."/>
            <person name="Conant G."/>
            <person name="Drula E."/>
            <person name="Henrissat B."/>
            <person name="Hansel C."/>
            <person name="Singer S."/>
            <person name="Hutchinson M.I."/>
            <person name="de Vries R.P."/>
            <person name="Natvig D.O."/>
            <person name="Powell A.J."/>
            <person name="Tsang A."/>
            <person name="Grigoriev I.V."/>
        </authorList>
    </citation>
    <scope>NUCLEOTIDE SEQUENCE [LARGE SCALE GENOMIC DNA]</scope>
    <source>
        <strain evidence="4 5">CBS 620.91</strain>
    </source>
</reference>
<feature type="domain" description="HAM1-like N-terminal" evidence="3">
    <location>
        <begin position="3"/>
        <end position="606"/>
    </location>
</feature>
<proteinExistence type="predicted"/>
<comment type="caution">
    <text evidence="4">The sequence shown here is derived from an EMBL/GenBank/DDBJ whole genome shotgun (WGS) entry which is preliminary data.</text>
</comment>
<feature type="region of interest" description="Disordered" evidence="1">
    <location>
        <begin position="787"/>
        <end position="899"/>
    </location>
</feature>
<dbReference type="Pfam" id="PF14613">
    <property type="entry name" value="HAM1_C"/>
    <property type="match status" value="1"/>
</dbReference>
<dbReference type="InterPro" id="IPR027842">
    <property type="entry name" value="HAM1-like_C"/>
</dbReference>
<dbReference type="PANTHER" id="PTHR31138:SF1">
    <property type="entry name" value="PDZ DOMAIN-CONTAINING PROTEIN"/>
    <property type="match status" value="1"/>
</dbReference>
<evidence type="ECO:0000313" key="4">
    <source>
        <dbReference type="EMBL" id="KAL1844408.1"/>
    </source>
</evidence>
<gene>
    <name evidence="4" type="ORF">VTJ49DRAFT_87</name>
</gene>
<name>A0ABR3VRX3_HUMIN</name>
<dbReference type="Proteomes" id="UP001583172">
    <property type="component" value="Unassembled WGS sequence"/>
</dbReference>
<protein>
    <submittedName>
        <fullName evidence="4">Uncharacterized protein</fullName>
    </submittedName>
</protein>
<accession>A0ABR3VRX3</accession>
<dbReference type="Pfam" id="PF19343">
    <property type="entry name" value="HAM1_N"/>
    <property type="match status" value="1"/>
</dbReference>
<feature type="compositionally biased region" description="Basic and acidic residues" evidence="1">
    <location>
        <begin position="688"/>
        <end position="701"/>
    </location>
</feature>
<evidence type="ECO:0000313" key="5">
    <source>
        <dbReference type="Proteomes" id="UP001583172"/>
    </source>
</evidence>
<dbReference type="PANTHER" id="PTHR31138">
    <property type="entry name" value="CHROMOSOME 19, WHOLE GENOME SHOTGUN SEQUENCE"/>
    <property type="match status" value="1"/>
</dbReference>